<evidence type="ECO:0000313" key="4">
    <source>
        <dbReference type="Proteomes" id="UP000677082"/>
    </source>
</evidence>
<feature type="compositionally biased region" description="Basic and acidic residues" evidence="1">
    <location>
        <begin position="31"/>
        <end position="41"/>
    </location>
</feature>
<proteinExistence type="predicted"/>
<dbReference type="AlphaFoldDB" id="A0A919W4L2"/>
<reference evidence="3 4" key="1">
    <citation type="submission" date="2021-03" db="EMBL/GenBank/DDBJ databases">
        <title>Whole genome shotgun sequence of Actinoplanes toevensis NBRC 105298.</title>
        <authorList>
            <person name="Komaki H."/>
            <person name="Tamura T."/>
        </authorList>
    </citation>
    <scope>NUCLEOTIDE SEQUENCE [LARGE SCALE GENOMIC DNA]</scope>
    <source>
        <strain evidence="3 4">NBRC 105298</strain>
    </source>
</reference>
<keyword evidence="2" id="KW-0472">Membrane</keyword>
<evidence type="ECO:0000313" key="3">
    <source>
        <dbReference type="EMBL" id="GIM94204.1"/>
    </source>
</evidence>
<comment type="caution">
    <text evidence="3">The sequence shown here is derived from an EMBL/GenBank/DDBJ whole genome shotgun (WGS) entry which is preliminary data.</text>
</comment>
<evidence type="ECO:0000256" key="2">
    <source>
        <dbReference type="SAM" id="Phobius"/>
    </source>
</evidence>
<feature type="compositionally biased region" description="Pro residues" evidence="1">
    <location>
        <begin position="21"/>
        <end position="30"/>
    </location>
</feature>
<organism evidence="3 4">
    <name type="scientific">Paractinoplanes toevensis</name>
    <dbReference type="NCBI Taxonomy" id="571911"/>
    <lineage>
        <taxon>Bacteria</taxon>
        <taxon>Bacillati</taxon>
        <taxon>Actinomycetota</taxon>
        <taxon>Actinomycetes</taxon>
        <taxon>Micromonosporales</taxon>
        <taxon>Micromonosporaceae</taxon>
        <taxon>Paractinoplanes</taxon>
    </lineage>
</organism>
<dbReference type="EMBL" id="BOQN01000076">
    <property type="protein sequence ID" value="GIM94204.1"/>
    <property type="molecule type" value="Genomic_DNA"/>
</dbReference>
<evidence type="ECO:0000256" key="1">
    <source>
        <dbReference type="SAM" id="MobiDB-lite"/>
    </source>
</evidence>
<sequence>MAAFWPEQADGRHAAAEPPRRPAAPAPRPAEPPRRPADPDLAGRVRLARGGLLVLALAVVVLVGAVLATAIVRANSEPDTPVAAPVASPWTVPPAASAPVVAAPATTATPSAPPPTKPAEKVATTAPKLPAAASFEVAASDSSVTVRSQNLGADLYRVTLAGGGDAVTPKVAVTGTSHRLTLAKDSGTTAPPVTILLNNRVEWGLKLSAGNTETAADLTESKLSSLELAGGAHLFDLSLPPARGTLRLRITHGMSQLKIRTNGFPVRLTLRVGAGTVVVDGEVDDDPTPGKVLTSDGWADATNRVDVDSVEGVGTLTVNTG</sequence>
<gene>
    <name evidence="3" type="ORF">Ato02nite_059970</name>
</gene>
<keyword evidence="2" id="KW-1133">Transmembrane helix</keyword>
<name>A0A919W4L2_9ACTN</name>
<feature type="region of interest" description="Disordered" evidence="1">
    <location>
        <begin position="1"/>
        <end position="41"/>
    </location>
</feature>
<feature type="transmembrane region" description="Helical" evidence="2">
    <location>
        <begin position="52"/>
        <end position="72"/>
    </location>
</feature>
<protein>
    <submittedName>
        <fullName evidence="3">Uncharacterized protein</fullName>
    </submittedName>
</protein>
<dbReference type="Proteomes" id="UP000677082">
    <property type="component" value="Unassembled WGS sequence"/>
</dbReference>
<keyword evidence="4" id="KW-1185">Reference proteome</keyword>
<feature type="compositionally biased region" description="Basic and acidic residues" evidence="1">
    <location>
        <begin position="9"/>
        <end position="20"/>
    </location>
</feature>
<accession>A0A919W4L2</accession>
<keyword evidence="2" id="KW-0812">Transmembrane</keyword>